<dbReference type="GO" id="GO:0006310">
    <property type="term" value="P:DNA recombination"/>
    <property type="evidence" value="ECO:0007669"/>
    <property type="project" value="UniProtKB-KW"/>
</dbReference>
<dbReference type="AlphaFoldDB" id="A0A3R6J4S5"/>
<sequence>MVKKTENMALEETRSVLHDLEIQKKSIKKQLECGIINSVDASQEEENIMTKERKLKKQLVSAVHVTKDGQPRKIEYKDSKGLYMTILPDKKKIYGKTEEILIDKLFDYYGLAISDVSIAGVFELALAEKQTTQNVNPETIKRDRQTFNRFIISDFGARDIREISKVELRAYTQEMVQRIHPIETAFKAYKGILNLIFVYALEYGIIKENPVPFVKNAVYLKGCERTKAKAENKILSKEEIDLVTKTVRSRMTQNRYHGYFILGYAILLSVETGMRVGELCALKWDDVQADAIHIHAQQLMYKENGRNYYYVDWTKDEKGFSQGGRRFPITIEIRNLLSEIKSVQDSLGIKSEYVFCNREGRWIYTKAYSDCLRALCRSLGFQVTNNHAFRMSLNSNVFIPLGIPVTERARLLGHSVETNEKYYSYARKNSMQDICVLLNGQAV</sequence>
<evidence type="ECO:0000313" key="5">
    <source>
        <dbReference type="Proteomes" id="UP000286271"/>
    </source>
</evidence>
<keyword evidence="2" id="KW-0233">DNA recombination</keyword>
<dbReference type="RefSeq" id="WP_118930037.1">
    <property type="nucleotide sequence ID" value="NZ_CBCTRZ010000013.1"/>
</dbReference>
<dbReference type="InterPro" id="IPR002104">
    <property type="entry name" value="Integrase_catalytic"/>
</dbReference>
<keyword evidence="1" id="KW-0238">DNA-binding</keyword>
<comment type="caution">
    <text evidence="4">The sequence shown here is derived from an EMBL/GenBank/DDBJ whole genome shotgun (WGS) entry which is preliminary data.</text>
</comment>
<evidence type="ECO:0000256" key="1">
    <source>
        <dbReference type="ARBA" id="ARBA00023125"/>
    </source>
</evidence>
<dbReference type="InterPro" id="IPR011010">
    <property type="entry name" value="DNA_brk_join_enz"/>
</dbReference>
<dbReference type="InterPro" id="IPR010998">
    <property type="entry name" value="Integrase_recombinase_N"/>
</dbReference>
<gene>
    <name evidence="4" type="ORF">DW707_07250</name>
</gene>
<dbReference type="InterPro" id="IPR013762">
    <property type="entry name" value="Integrase-like_cat_sf"/>
</dbReference>
<dbReference type="Proteomes" id="UP000286271">
    <property type="component" value="Unassembled WGS sequence"/>
</dbReference>
<dbReference type="Pfam" id="PF00589">
    <property type="entry name" value="Phage_integrase"/>
    <property type="match status" value="1"/>
</dbReference>
<evidence type="ECO:0000259" key="3">
    <source>
        <dbReference type="PROSITE" id="PS51898"/>
    </source>
</evidence>
<proteinExistence type="predicted"/>
<dbReference type="Gene3D" id="1.10.150.130">
    <property type="match status" value="1"/>
</dbReference>
<dbReference type="EMBL" id="QSKW01000009">
    <property type="protein sequence ID" value="RHE98321.1"/>
    <property type="molecule type" value="Genomic_DNA"/>
</dbReference>
<dbReference type="PROSITE" id="PS51898">
    <property type="entry name" value="TYR_RECOMBINASE"/>
    <property type="match status" value="1"/>
</dbReference>
<dbReference type="Gene3D" id="1.10.443.10">
    <property type="entry name" value="Intergrase catalytic core"/>
    <property type="match status" value="1"/>
</dbReference>
<organism evidence="4 5">
    <name type="scientific">Roseburia inulinivorans</name>
    <dbReference type="NCBI Taxonomy" id="360807"/>
    <lineage>
        <taxon>Bacteria</taxon>
        <taxon>Bacillati</taxon>
        <taxon>Bacillota</taxon>
        <taxon>Clostridia</taxon>
        <taxon>Lachnospirales</taxon>
        <taxon>Lachnospiraceae</taxon>
        <taxon>Roseburia</taxon>
    </lineage>
</organism>
<feature type="domain" description="Tyr recombinase" evidence="3">
    <location>
        <begin position="230"/>
        <end position="439"/>
    </location>
</feature>
<evidence type="ECO:0000256" key="2">
    <source>
        <dbReference type="ARBA" id="ARBA00023172"/>
    </source>
</evidence>
<accession>A0A3R6J4S5</accession>
<dbReference type="PANTHER" id="PTHR30349">
    <property type="entry name" value="PHAGE INTEGRASE-RELATED"/>
    <property type="match status" value="1"/>
</dbReference>
<dbReference type="SUPFAM" id="SSF56349">
    <property type="entry name" value="DNA breaking-rejoining enzymes"/>
    <property type="match status" value="1"/>
</dbReference>
<dbReference type="GO" id="GO:0003677">
    <property type="term" value="F:DNA binding"/>
    <property type="evidence" value="ECO:0007669"/>
    <property type="project" value="UniProtKB-KW"/>
</dbReference>
<reference evidence="4 5" key="1">
    <citation type="submission" date="2018-08" db="EMBL/GenBank/DDBJ databases">
        <title>A genome reference for cultivated species of the human gut microbiota.</title>
        <authorList>
            <person name="Zou Y."/>
            <person name="Xue W."/>
            <person name="Luo G."/>
        </authorList>
    </citation>
    <scope>NUCLEOTIDE SEQUENCE [LARGE SCALE GENOMIC DNA]</scope>
    <source>
        <strain evidence="4 5">AM27-11</strain>
    </source>
</reference>
<dbReference type="GO" id="GO:0015074">
    <property type="term" value="P:DNA integration"/>
    <property type="evidence" value="ECO:0007669"/>
    <property type="project" value="InterPro"/>
</dbReference>
<protein>
    <recommendedName>
        <fullName evidence="3">Tyr recombinase domain-containing protein</fullName>
    </recommendedName>
</protein>
<dbReference type="InterPro" id="IPR050090">
    <property type="entry name" value="Tyrosine_recombinase_XerCD"/>
</dbReference>
<name>A0A3R6J4S5_9FIRM</name>
<evidence type="ECO:0000313" key="4">
    <source>
        <dbReference type="EMBL" id="RHE98321.1"/>
    </source>
</evidence>